<reference evidence="12 13" key="1">
    <citation type="submission" date="2016-04" db="EMBL/GenBank/DDBJ databases">
        <title>Evolutionary innovation and constraint leading to complex multicellularity in the Ascomycota.</title>
        <authorList>
            <person name="Cisse O."/>
            <person name="Nguyen A."/>
            <person name="Hewitt D.A."/>
            <person name="Jedd G."/>
            <person name="Stajich J.E."/>
        </authorList>
    </citation>
    <scope>NUCLEOTIDE SEQUENCE [LARGE SCALE GENOMIC DNA]</scope>
    <source>
        <strain evidence="12 13">DAH-3</strain>
    </source>
</reference>
<keyword evidence="13" id="KW-1185">Reference proteome</keyword>
<keyword evidence="3 10" id="KW-0132">Cell division</keyword>
<evidence type="ECO:0000256" key="3">
    <source>
        <dbReference type="ARBA" id="ARBA00022618"/>
    </source>
</evidence>
<evidence type="ECO:0000256" key="6">
    <source>
        <dbReference type="ARBA" id="ARBA00023054"/>
    </source>
</evidence>
<evidence type="ECO:0000256" key="11">
    <source>
        <dbReference type="SAM" id="Coils"/>
    </source>
</evidence>
<dbReference type="SUPFAM" id="SSF143026">
    <property type="entry name" value="Kinetochore globular domain"/>
    <property type="match status" value="1"/>
</dbReference>
<keyword evidence="7 10" id="KW-0539">Nucleus</keyword>
<keyword evidence="5 10" id="KW-0995">Kinetochore</keyword>
<dbReference type="OMA" id="AQCTSHF"/>
<name>A0A1U7LWV7_NEOID</name>
<dbReference type="GO" id="GO:0008017">
    <property type="term" value="F:microtubule binding"/>
    <property type="evidence" value="ECO:0007669"/>
    <property type="project" value="EnsemblFungi"/>
</dbReference>
<keyword evidence="2 10" id="KW-0158">Chromosome</keyword>
<organism evidence="12 13">
    <name type="scientific">Neolecta irregularis (strain DAH-3)</name>
    <dbReference type="NCBI Taxonomy" id="1198029"/>
    <lineage>
        <taxon>Eukaryota</taxon>
        <taxon>Fungi</taxon>
        <taxon>Dikarya</taxon>
        <taxon>Ascomycota</taxon>
        <taxon>Taphrinomycotina</taxon>
        <taxon>Neolectales</taxon>
        <taxon>Neolectaceae</taxon>
        <taxon>Neolecta</taxon>
    </lineage>
</organism>
<keyword evidence="4 10" id="KW-0498">Mitosis</keyword>
<evidence type="ECO:0000256" key="8">
    <source>
        <dbReference type="ARBA" id="ARBA00023306"/>
    </source>
</evidence>
<dbReference type="GO" id="GO:0051301">
    <property type="term" value="P:cell division"/>
    <property type="evidence" value="ECO:0007669"/>
    <property type="project" value="UniProtKB-UniRule"/>
</dbReference>
<accession>A0A1U7LWV7</accession>
<dbReference type="GO" id="GO:0031262">
    <property type="term" value="C:Ndc80 complex"/>
    <property type="evidence" value="ECO:0007669"/>
    <property type="project" value="EnsemblFungi"/>
</dbReference>
<evidence type="ECO:0000256" key="7">
    <source>
        <dbReference type="ARBA" id="ARBA00023242"/>
    </source>
</evidence>
<evidence type="ECO:0000256" key="9">
    <source>
        <dbReference type="ARBA" id="ARBA00023328"/>
    </source>
</evidence>
<gene>
    <name evidence="12" type="ORF">NEOLI_000047</name>
</gene>
<evidence type="ECO:0000256" key="5">
    <source>
        <dbReference type="ARBA" id="ARBA00022838"/>
    </source>
</evidence>
<comment type="subunit">
    <text evidence="10">Component of the NDC80 complex.</text>
</comment>
<evidence type="ECO:0000313" key="12">
    <source>
        <dbReference type="EMBL" id="OLL27032.1"/>
    </source>
</evidence>
<dbReference type="PANTHER" id="PTHR22142">
    <property type="match status" value="1"/>
</dbReference>
<comment type="subcellular location">
    <subcellularLocation>
        <location evidence="10">Nucleus</location>
    </subcellularLocation>
    <subcellularLocation>
        <location evidence="10">Chromosome</location>
        <location evidence="10">Centromere</location>
        <location evidence="10">Kinetochore</location>
    </subcellularLocation>
</comment>
<protein>
    <recommendedName>
        <fullName evidence="10">Kinetochore protein Spc24</fullName>
    </recommendedName>
</protein>
<dbReference type="Gene3D" id="3.30.160.430">
    <property type="match status" value="1"/>
</dbReference>
<dbReference type="Pfam" id="PF08286">
    <property type="entry name" value="Spc24"/>
    <property type="match status" value="1"/>
</dbReference>
<evidence type="ECO:0000313" key="13">
    <source>
        <dbReference type="Proteomes" id="UP000186594"/>
    </source>
</evidence>
<proteinExistence type="inferred from homology"/>
<feature type="coiled-coil region" evidence="11">
    <location>
        <begin position="94"/>
        <end position="121"/>
    </location>
</feature>
<comment type="caution">
    <text evidence="12">The sequence shown here is derived from an EMBL/GenBank/DDBJ whole genome shotgun (WGS) entry which is preliminary data.</text>
</comment>
<comment type="function">
    <text evidence="10">Acts as a component of the essential kinetochore-associated NDC80 complex, which is required for chromosome segregation and spindle checkpoint activity.</text>
</comment>
<dbReference type="GO" id="GO:0007059">
    <property type="term" value="P:chromosome segregation"/>
    <property type="evidence" value="ECO:0007669"/>
    <property type="project" value="TreeGrafter"/>
</dbReference>
<dbReference type="Proteomes" id="UP000186594">
    <property type="component" value="Unassembled WGS sequence"/>
</dbReference>
<keyword evidence="9 10" id="KW-0137">Centromere</keyword>
<dbReference type="EMBL" id="LXFE01000126">
    <property type="protein sequence ID" value="OLL27032.1"/>
    <property type="molecule type" value="Genomic_DNA"/>
</dbReference>
<dbReference type="InterPro" id="IPR038066">
    <property type="entry name" value="Spc24_Fungi_globular_sf"/>
</dbReference>
<evidence type="ECO:0000256" key="4">
    <source>
        <dbReference type="ARBA" id="ARBA00022776"/>
    </source>
</evidence>
<evidence type="ECO:0000256" key="1">
    <source>
        <dbReference type="ARBA" id="ARBA00007804"/>
    </source>
</evidence>
<dbReference type="InterPro" id="IPR013252">
    <property type="entry name" value="Ndc80_Spc24"/>
</dbReference>
<keyword evidence="8 10" id="KW-0131">Cell cycle</keyword>
<evidence type="ECO:0000256" key="2">
    <source>
        <dbReference type="ARBA" id="ARBA00022454"/>
    </source>
</evidence>
<sequence length="199" mass="22593">MIDEAPELIKETTNGFQISQDIQAISRIQDTIRATALLRKKKLDASRDVLRSLSRSFELSKSTAESSRNSQARAEHPTIMLSLDREKFGLAKNLNELESSVHAMESTLSRLKEELEQLDTEDVAGTVGSMGIQDPTLLRLKVYRMMNIDLAEDDTGKISKLIVRSVGKESDVHVVNVENKYSPYFYANYLWDLLQRELE</sequence>
<dbReference type="OrthoDB" id="3344830at2759"/>
<keyword evidence="6 11" id="KW-0175">Coiled coil</keyword>
<dbReference type="CDD" id="cd11565">
    <property type="entry name" value="RWD_Spc24"/>
    <property type="match status" value="1"/>
</dbReference>
<evidence type="ECO:0000256" key="10">
    <source>
        <dbReference type="RuleBase" id="RU368011"/>
    </source>
</evidence>
<dbReference type="AlphaFoldDB" id="A0A1U7LWV7"/>
<dbReference type="STRING" id="1198029.A0A1U7LWV7"/>
<dbReference type="GO" id="GO:0005634">
    <property type="term" value="C:nucleus"/>
    <property type="evidence" value="ECO:0007669"/>
    <property type="project" value="UniProtKB-SubCell"/>
</dbReference>
<dbReference type="PANTHER" id="PTHR22142:SF2">
    <property type="entry name" value="KINETOCHORE PROTEIN SPC24"/>
    <property type="match status" value="1"/>
</dbReference>
<comment type="similarity">
    <text evidence="1 10">Belongs to the SPC24 family.</text>
</comment>